<feature type="transmembrane region" description="Helical" evidence="1">
    <location>
        <begin position="31"/>
        <end position="51"/>
    </location>
</feature>
<dbReference type="EMBL" id="ML120370">
    <property type="protein sequence ID" value="RPB01912.1"/>
    <property type="molecule type" value="Genomic_DNA"/>
</dbReference>
<keyword evidence="1" id="KW-1133">Transmembrane helix</keyword>
<gene>
    <name evidence="2" type="ORF">L873DRAFT_562256</name>
</gene>
<sequence>MVVAGSGRYSTVRVSAVIELQKLCILELLPYLYSIINLSYLGMFFIPLLLCSFQPPFLPPFLPCLRGLC</sequence>
<organism evidence="2 3">
    <name type="scientific">Choiromyces venosus 120613-1</name>
    <dbReference type="NCBI Taxonomy" id="1336337"/>
    <lineage>
        <taxon>Eukaryota</taxon>
        <taxon>Fungi</taxon>
        <taxon>Dikarya</taxon>
        <taxon>Ascomycota</taxon>
        <taxon>Pezizomycotina</taxon>
        <taxon>Pezizomycetes</taxon>
        <taxon>Pezizales</taxon>
        <taxon>Tuberaceae</taxon>
        <taxon>Choiromyces</taxon>
    </lineage>
</organism>
<dbReference type="Proteomes" id="UP000276215">
    <property type="component" value="Unassembled WGS sequence"/>
</dbReference>
<keyword evidence="1" id="KW-0812">Transmembrane</keyword>
<keyword evidence="1" id="KW-0472">Membrane</keyword>
<evidence type="ECO:0000313" key="2">
    <source>
        <dbReference type="EMBL" id="RPB01912.1"/>
    </source>
</evidence>
<keyword evidence="3" id="KW-1185">Reference proteome</keyword>
<evidence type="ECO:0000313" key="3">
    <source>
        <dbReference type="Proteomes" id="UP000276215"/>
    </source>
</evidence>
<name>A0A3N4JYI7_9PEZI</name>
<protein>
    <submittedName>
        <fullName evidence="2">Uncharacterized protein</fullName>
    </submittedName>
</protein>
<reference evidence="2 3" key="1">
    <citation type="journal article" date="2018" name="Nat. Ecol. Evol.">
        <title>Pezizomycetes genomes reveal the molecular basis of ectomycorrhizal truffle lifestyle.</title>
        <authorList>
            <person name="Murat C."/>
            <person name="Payen T."/>
            <person name="Noel B."/>
            <person name="Kuo A."/>
            <person name="Morin E."/>
            <person name="Chen J."/>
            <person name="Kohler A."/>
            <person name="Krizsan K."/>
            <person name="Balestrini R."/>
            <person name="Da Silva C."/>
            <person name="Montanini B."/>
            <person name="Hainaut M."/>
            <person name="Levati E."/>
            <person name="Barry K.W."/>
            <person name="Belfiori B."/>
            <person name="Cichocki N."/>
            <person name="Clum A."/>
            <person name="Dockter R.B."/>
            <person name="Fauchery L."/>
            <person name="Guy J."/>
            <person name="Iotti M."/>
            <person name="Le Tacon F."/>
            <person name="Lindquist E.A."/>
            <person name="Lipzen A."/>
            <person name="Malagnac F."/>
            <person name="Mello A."/>
            <person name="Molinier V."/>
            <person name="Miyauchi S."/>
            <person name="Poulain J."/>
            <person name="Riccioni C."/>
            <person name="Rubini A."/>
            <person name="Sitrit Y."/>
            <person name="Splivallo R."/>
            <person name="Traeger S."/>
            <person name="Wang M."/>
            <person name="Zifcakova L."/>
            <person name="Wipf D."/>
            <person name="Zambonelli A."/>
            <person name="Paolocci F."/>
            <person name="Nowrousian M."/>
            <person name="Ottonello S."/>
            <person name="Baldrian P."/>
            <person name="Spatafora J.W."/>
            <person name="Henrissat B."/>
            <person name="Nagy L.G."/>
            <person name="Aury J.M."/>
            <person name="Wincker P."/>
            <person name="Grigoriev I.V."/>
            <person name="Bonfante P."/>
            <person name="Martin F.M."/>
        </authorList>
    </citation>
    <scope>NUCLEOTIDE SEQUENCE [LARGE SCALE GENOMIC DNA]</scope>
    <source>
        <strain evidence="2 3">120613-1</strain>
    </source>
</reference>
<evidence type="ECO:0000256" key="1">
    <source>
        <dbReference type="SAM" id="Phobius"/>
    </source>
</evidence>
<accession>A0A3N4JYI7</accession>
<proteinExistence type="predicted"/>
<dbReference type="AlphaFoldDB" id="A0A3N4JYI7"/>